<comment type="caution">
    <text evidence="1">Lacks conserved residue(s) required for the propagation of feature annotation.</text>
</comment>
<keyword evidence="6" id="KW-1185">Reference proteome</keyword>
<dbReference type="CDD" id="cd13409">
    <property type="entry name" value="TNFRSF8"/>
    <property type="match status" value="1"/>
</dbReference>
<accession>A0A6P5J4W8</accession>
<reference evidence="7" key="1">
    <citation type="submission" date="2025-08" db="UniProtKB">
        <authorList>
            <consortium name="RefSeq"/>
        </authorList>
    </citation>
    <scope>IDENTIFICATION</scope>
    <source>
        <tissue evidence="7">Spleen</tissue>
    </source>
</reference>
<dbReference type="InterPro" id="IPR001368">
    <property type="entry name" value="TNFR/NGFR_Cys_rich_reg"/>
</dbReference>
<keyword evidence="4" id="KW-0732">Signal</keyword>
<dbReference type="AlphaFoldDB" id="A0A6P5J4W8"/>
<dbReference type="PROSITE" id="PS50050">
    <property type="entry name" value="TNFR_NGFR_2"/>
    <property type="match status" value="1"/>
</dbReference>
<feature type="signal peptide" evidence="4">
    <location>
        <begin position="1"/>
        <end position="18"/>
    </location>
</feature>
<feature type="domain" description="TNFR-Cys" evidence="5">
    <location>
        <begin position="104"/>
        <end position="146"/>
    </location>
</feature>
<evidence type="ECO:0000256" key="1">
    <source>
        <dbReference type="PROSITE-ProRule" id="PRU00206"/>
    </source>
</evidence>
<keyword evidence="1" id="KW-1015">Disulfide bond</keyword>
<dbReference type="InParanoid" id="A0A6P5J4W8"/>
<dbReference type="CTD" id="943"/>
<evidence type="ECO:0000256" key="4">
    <source>
        <dbReference type="SAM" id="SignalP"/>
    </source>
</evidence>
<dbReference type="Gene3D" id="2.10.50.10">
    <property type="entry name" value="Tumor Necrosis Factor Receptor, subunit A, domain 2"/>
    <property type="match status" value="2"/>
</dbReference>
<evidence type="ECO:0000313" key="7">
    <source>
        <dbReference type="RefSeq" id="XP_020829285.1"/>
    </source>
</evidence>
<dbReference type="PANTHER" id="PTHR47497">
    <property type="entry name" value="TUMOR NECROSIS FACTOR RECEPTOR SUPERFAMILY MEMBER 8"/>
    <property type="match status" value="1"/>
</dbReference>
<evidence type="ECO:0000256" key="3">
    <source>
        <dbReference type="SAM" id="Phobius"/>
    </source>
</evidence>
<dbReference type="FunCoup" id="A0A6P5J4W8">
    <property type="interactions" value="423"/>
</dbReference>
<dbReference type="InterPro" id="IPR052862">
    <property type="entry name" value="TNFR_superfamily_member_8"/>
</dbReference>
<feature type="region of interest" description="Disordered" evidence="2">
    <location>
        <begin position="157"/>
        <end position="201"/>
    </location>
</feature>
<dbReference type="GeneID" id="110198970"/>
<dbReference type="Proteomes" id="UP000515140">
    <property type="component" value="Unplaced"/>
</dbReference>
<dbReference type="SUPFAM" id="SSF57586">
    <property type="entry name" value="TNF receptor-like"/>
    <property type="match status" value="1"/>
</dbReference>
<evidence type="ECO:0000259" key="5">
    <source>
        <dbReference type="PROSITE" id="PS50050"/>
    </source>
</evidence>
<proteinExistence type="predicted"/>
<keyword evidence="3" id="KW-0812">Transmembrane</keyword>
<evidence type="ECO:0000313" key="6">
    <source>
        <dbReference type="Proteomes" id="UP000515140"/>
    </source>
</evidence>
<evidence type="ECO:0000256" key="2">
    <source>
        <dbReference type="SAM" id="MobiDB-lite"/>
    </source>
</evidence>
<organism evidence="6 7">
    <name type="scientific">Phascolarctos cinereus</name>
    <name type="common">Koala</name>
    <dbReference type="NCBI Taxonomy" id="38626"/>
    <lineage>
        <taxon>Eukaryota</taxon>
        <taxon>Metazoa</taxon>
        <taxon>Chordata</taxon>
        <taxon>Craniata</taxon>
        <taxon>Vertebrata</taxon>
        <taxon>Euteleostomi</taxon>
        <taxon>Mammalia</taxon>
        <taxon>Metatheria</taxon>
        <taxon>Diprotodontia</taxon>
        <taxon>Phascolarctidae</taxon>
        <taxon>Phascolarctos</taxon>
    </lineage>
</organism>
<feature type="chain" id="PRO_5028199408" evidence="4">
    <location>
        <begin position="19"/>
        <end position="412"/>
    </location>
</feature>
<feature type="compositionally biased region" description="Polar residues" evidence="2">
    <location>
        <begin position="176"/>
        <end position="201"/>
    </location>
</feature>
<protein>
    <submittedName>
        <fullName evidence="7">Tumor necrosis factor receptor superfamily member 8 isoform X1</fullName>
    </submittedName>
</protein>
<gene>
    <name evidence="7" type="primary">TNFRSF8</name>
</gene>
<keyword evidence="3" id="KW-1133">Transmembrane helix</keyword>
<feature type="transmembrane region" description="Helical" evidence="3">
    <location>
        <begin position="210"/>
        <end position="229"/>
    </location>
</feature>
<sequence length="412" mass="44866">MVTRCVALGLLLLGAVGALPQKQDLCEPGFYYNESSGSCCYLCLSDLVPQKPCPQGLEDCREKCDPDYYLEIEEESRCQACVNCTRDDLVEKIPCTWNSPRVCECQEGMFCATSASYSCARCVKHSLCPPGTIVKEQGTLEEDTVCEPCLPGTFSNHSSSAQDCQPHTRISDIPDPSNTTADPSDGSSTHDIGTVSPSLTGRPNPGSESLFWVATVFAVTLAFVLFLICQQKACRKGILQKLHLHSGQAFQPKVMPTGYSPGNNCQQSRSLPRNAEISEKQGLMSGRPAVETNDHLTPFSKEPLGLNLNATENLGPGDIPEPRATTEHTNNQIENIYIMKADTVIVGSVTRVSEGRNPVVTLGLEETALETDQSTHYPEQETELSPGGHIEVMFSVEEEGKEYHWPTAVSAK</sequence>
<dbReference type="Pfam" id="PF00020">
    <property type="entry name" value="TNFR_c6"/>
    <property type="match status" value="2"/>
</dbReference>
<dbReference type="SMART" id="SM00208">
    <property type="entry name" value="TNFR"/>
    <property type="match status" value="3"/>
</dbReference>
<dbReference type="RefSeq" id="XP_020829285.1">
    <property type="nucleotide sequence ID" value="XM_020973626.1"/>
</dbReference>
<name>A0A6P5J4W8_PHACI</name>
<dbReference type="KEGG" id="pcw:110198970"/>
<keyword evidence="7" id="KW-0675">Receptor</keyword>
<keyword evidence="3" id="KW-0472">Membrane</keyword>
<feature type="disulfide bond" evidence="1">
    <location>
        <begin position="128"/>
        <end position="146"/>
    </location>
</feature>
<dbReference type="PANTHER" id="PTHR47497:SF1">
    <property type="entry name" value="TUMOR NECROSIS FACTOR RECEPTOR SUPERFAMILY MEMBER 8"/>
    <property type="match status" value="1"/>
</dbReference>
<dbReference type="InterPro" id="IPR034002">
    <property type="entry name" value="TNFRSF8_N"/>
</dbReference>
<dbReference type="PROSITE" id="PS00652">
    <property type="entry name" value="TNFR_NGFR_1"/>
    <property type="match status" value="1"/>
</dbReference>
<feature type="repeat" description="TNFR-Cys" evidence="1">
    <location>
        <begin position="104"/>
        <end position="146"/>
    </location>
</feature>